<keyword evidence="1" id="KW-0472">Membrane</keyword>
<keyword evidence="1" id="KW-1133">Transmembrane helix</keyword>
<protein>
    <recommendedName>
        <fullName evidence="3">WW domain-containing protein</fullName>
    </recommendedName>
</protein>
<name>F8NHB4_SERL9</name>
<sequence length="838" mass="92920">MHPSTLLAPVLNFAKKILSLGFPISSIRRLFSVLCFWAKLFGHKSPASGGPLIRRERFHRKRDNPPTTICASILPGVEGEIVITRPPSTSIQPIHSPCPVRKFASQDGYPTAAISRSSLDKACSNDNINKEPKCYTVEAGISTIGASSSDNDTLTEDPYSLYTSNLMNIPPYMRSVASPSSSRHSLHVPSADNNNFNEPILRPVSSASSVSRRSRASYPRYTAPLLPLTNIEATSSHNGPNGAVAVAPARLIAQPNGDRPGTPVLVFESSIPEVHPLLTMHASEQRYGMTHKISTDQQSHEIPALQLSYPEHDGALPPEWTKPLQPEGACYFMHKERRIFTHADICDPDVLDDIINLADHIQKELQCQLSSDYHNEIELVIEPRTGKNDALVGLYYFVDPRNQCVFWLENCDGSPFLNECKGVRQLSHKKLAVTAQYWKHWELFPNLCHVSEDILEELKNMLLQARCDHIMSEESTAPLNAEVLSQLFDIVNNIKLTGNPNLSVYRAWIVGRIMHEFARNQFLNFYGQKCARLGVLQSIYGEDLEQRSWKMSVLSHALFGAPKVHVEALHKLYVDGIACTFTWKRFMENLNSEVQDFNLLASVLLNANVGFLAIQSVDNGSGANDNARSLTQIASYLSLVASVGSIVLGLVLVRHTRTKKNDSADKTANFLRHMKHNQFGQETLAVIYSLPYALLMWGMLLFLAAFSFECYKPADDLSRLLVGITSLAVGLLVIWCIVALRAGLNGRDADWRNFVPRRVQKILDREVTGQDMEDDNGSQLSVISRLWQFASLGKAVRAQSSQDPDIELAAAGSNSGVHCTLRVRAATGDSVPSSEVEA</sequence>
<gene>
    <name evidence="2" type="ORF">SERLADRAFT_413207</name>
</gene>
<dbReference type="Proteomes" id="UP000008064">
    <property type="component" value="Unassembled WGS sequence"/>
</dbReference>
<evidence type="ECO:0000313" key="2">
    <source>
        <dbReference type="EMBL" id="EGO29917.1"/>
    </source>
</evidence>
<dbReference type="AlphaFoldDB" id="F8NHB4"/>
<dbReference type="RefSeq" id="XP_007314159.1">
    <property type="nucleotide sequence ID" value="XM_007314097.1"/>
</dbReference>
<reference evidence="2" key="1">
    <citation type="submission" date="2011-04" db="EMBL/GenBank/DDBJ databases">
        <title>Evolution of plant cell wall degrading machinery underlies the functional diversity of forest fungi.</title>
        <authorList>
            <consortium name="US DOE Joint Genome Institute (JGI-PGF)"/>
            <person name="Eastwood D.C."/>
            <person name="Floudas D."/>
            <person name="Binder M."/>
            <person name="Majcherczyk A."/>
            <person name="Schneider P."/>
            <person name="Aerts A."/>
            <person name="Asiegbu F.O."/>
            <person name="Baker S.E."/>
            <person name="Barry K."/>
            <person name="Bendiksby M."/>
            <person name="Blumentritt M."/>
            <person name="Coutinho P.M."/>
            <person name="Cullen D."/>
            <person name="Cullen D."/>
            <person name="Gathman A."/>
            <person name="Goodell B."/>
            <person name="Henrissat B."/>
            <person name="Ihrmark K."/>
            <person name="Kauserud H."/>
            <person name="Kohler A."/>
            <person name="LaButti K."/>
            <person name="Lapidus A."/>
            <person name="Lavin J.L."/>
            <person name="Lee Y.-H."/>
            <person name="Lindquist E."/>
            <person name="Lilly W."/>
            <person name="Lucas S."/>
            <person name="Morin E."/>
            <person name="Murat C."/>
            <person name="Oguiza J.A."/>
            <person name="Park J."/>
            <person name="Pisabarro A.G."/>
            <person name="Riley R."/>
            <person name="Rosling A."/>
            <person name="Salamov A."/>
            <person name="Schmidt O."/>
            <person name="Schmutz J."/>
            <person name="Skrede I."/>
            <person name="Stenlid J."/>
            <person name="Wiebenga A."/>
            <person name="Xie X."/>
            <person name="Kues U."/>
            <person name="Hibbett D.S."/>
            <person name="Hoffmeister D."/>
            <person name="Hogberg N."/>
            <person name="Martin F."/>
            <person name="Grigoriev I.V."/>
            <person name="Watkinson S.C."/>
        </authorList>
    </citation>
    <scope>NUCLEOTIDE SEQUENCE</scope>
    <source>
        <strain evidence="2">S7.9</strain>
    </source>
</reference>
<dbReference type="KEGG" id="sla:SERLADRAFT_413207"/>
<feature type="transmembrane region" description="Helical" evidence="1">
    <location>
        <begin position="720"/>
        <end position="744"/>
    </location>
</feature>
<keyword evidence="1" id="KW-0812">Transmembrane</keyword>
<feature type="transmembrane region" description="Helical" evidence="1">
    <location>
        <begin position="633"/>
        <end position="653"/>
    </location>
</feature>
<dbReference type="HOGENOM" id="CLU_015091_2_1_1"/>
<proteinExistence type="predicted"/>
<evidence type="ECO:0008006" key="3">
    <source>
        <dbReference type="Google" id="ProtNLM"/>
    </source>
</evidence>
<accession>F8NHB4</accession>
<evidence type="ECO:0000256" key="1">
    <source>
        <dbReference type="SAM" id="Phobius"/>
    </source>
</evidence>
<organism>
    <name type="scientific">Serpula lacrymans var. lacrymans (strain S7.9)</name>
    <name type="common">Dry rot fungus</name>
    <dbReference type="NCBI Taxonomy" id="578457"/>
    <lineage>
        <taxon>Eukaryota</taxon>
        <taxon>Fungi</taxon>
        <taxon>Dikarya</taxon>
        <taxon>Basidiomycota</taxon>
        <taxon>Agaricomycotina</taxon>
        <taxon>Agaricomycetes</taxon>
        <taxon>Agaricomycetidae</taxon>
        <taxon>Boletales</taxon>
        <taxon>Coniophorineae</taxon>
        <taxon>Serpulaceae</taxon>
        <taxon>Serpula</taxon>
    </lineage>
</organism>
<dbReference type="OrthoDB" id="2657661at2759"/>
<dbReference type="EMBL" id="GL945429">
    <property type="protein sequence ID" value="EGO29917.1"/>
    <property type="molecule type" value="Genomic_DNA"/>
</dbReference>
<feature type="transmembrane region" description="Helical" evidence="1">
    <location>
        <begin position="684"/>
        <end position="708"/>
    </location>
</feature>
<dbReference type="GeneID" id="18813132"/>